<evidence type="ECO:0000256" key="1">
    <source>
        <dbReference type="ARBA" id="ARBA00009861"/>
    </source>
</evidence>
<evidence type="ECO:0008006" key="4">
    <source>
        <dbReference type="Google" id="ProtNLM"/>
    </source>
</evidence>
<evidence type="ECO:0000313" key="3">
    <source>
        <dbReference type="Proteomes" id="UP001632038"/>
    </source>
</evidence>
<dbReference type="PANTHER" id="PTHR31642">
    <property type="entry name" value="TRICHOTHECENE 3-O-ACETYLTRANSFERASE"/>
    <property type="match status" value="1"/>
</dbReference>
<dbReference type="EMBL" id="JAVIJP010000018">
    <property type="protein sequence ID" value="KAL3639215.1"/>
    <property type="molecule type" value="Genomic_DNA"/>
</dbReference>
<dbReference type="InterPro" id="IPR050317">
    <property type="entry name" value="Plant_Fungal_Acyltransferase"/>
</dbReference>
<dbReference type="AlphaFoldDB" id="A0ABD3DA73"/>
<sequence>MEQGKFSRVKLVSKLSVVSSTPTEPGKIHKFSLLDQAMGPHTIHLVFYYRSNPFNAGPMSTDLDNLRVVLSELLDLYPTATGRLTRGPDGGWQVKCNDAGVRMLQASVSATLDEWLGSADTCEEKDLTMWEDMPQDPTFWSPFRIQITNFQCGALAIGLSCSHIHADITSAALLMKSWSELHRAQPLTHPPTLHLPQLPTTVASPTTTAATPPPEFATITFKFPSSAIEKCLLEVKKRCPNATPFDILVALFWSRIAHSHGAISICVDSRNNNRSPIPYAYFGNAFRSSVLKVDPDVLAGGELGQISDYVHRHVEGLKGDDFLGSLLEDGPELRVYGPQLTCIDISNAQDLVMYDAEFKEGEKPAHVSCRVGNVEAEGMIMVMPSAEGGLGRTVAVNLPQEQIDGLCEDQIIKDLEPTMIISGKRS</sequence>
<gene>
    <name evidence="2" type="ORF">CASFOL_017122</name>
</gene>
<reference evidence="3" key="1">
    <citation type="journal article" date="2024" name="IScience">
        <title>Strigolactones Initiate the Formation of Haustorium-like Structures in Castilleja.</title>
        <authorList>
            <person name="Buerger M."/>
            <person name="Peterson D."/>
            <person name="Chory J."/>
        </authorList>
    </citation>
    <scope>NUCLEOTIDE SEQUENCE [LARGE SCALE GENOMIC DNA]</scope>
</reference>
<dbReference type="Gene3D" id="3.30.559.10">
    <property type="entry name" value="Chloramphenicol acetyltransferase-like domain"/>
    <property type="match status" value="2"/>
</dbReference>
<dbReference type="PANTHER" id="PTHR31642:SF316">
    <property type="entry name" value="PROTEIN ECERIFERUM 26-LIKE"/>
    <property type="match status" value="1"/>
</dbReference>
<dbReference type="SUPFAM" id="SSF52777">
    <property type="entry name" value="CoA-dependent acyltransferases"/>
    <property type="match status" value="1"/>
</dbReference>
<keyword evidence="3" id="KW-1185">Reference proteome</keyword>
<accession>A0ABD3DA73</accession>
<proteinExistence type="inferred from homology"/>
<dbReference type="Proteomes" id="UP001632038">
    <property type="component" value="Unassembled WGS sequence"/>
</dbReference>
<comment type="similarity">
    <text evidence="1">Belongs to the plant acyltransferase family.</text>
</comment>
<dbReference type="InterPro" id="IPR023213">
    <property type="entry name" value="CAT-like_dom_sf"/>
</dbReference>
<dbReference type="Pfam" id="PF02458">
    <property type="entry name" value="Transferase"/>
    <property type="match status" value="1"/>
</dbReference>
<evidence type="ECO:0000313" key="2">
    <source>
        <dbReference type="EMBL" id="KAL3639215.1"/>
    </source>
</evidence>
<protein>
    <recommendedName>
        <fullName evidence="4">Protein ECERIFERUM 26-like</fullName>
    </recommendedName>
</protein>
<organism evidence="2 3">
    <name type="scientific">Castilleja foliolosa</name>
    <dbReference type="NCBI Taxonomy" id="1961234"/>
    <lineage>
        <taxon>Eukaryota</taxon>
        <taxon>Viridiplantae</taxon>
        <taxon>Streptophyta</taxon>
        <taxon>Embryophyta</taxon>
        <taxon>Tracheophyta</taxon>
        <taxon>Spermatophyta</taxon>
        <taxon>Magnoliopsida</taxon>
        <taxon>eudicotyledons</taxon>
        <taxon>Gunneridae</taxon>
        <taxon>Pentapetalae</taxon>
        <taxon>asterids</taxon>
        <taxon>lamiids</taxon>
        <taxon>Lamiales</taxon>
        <taxon>Orobanchaceae</taxon>
        <taxon>Pedicularideae</taxon>
        <taxon>Castillejinae</taxon>
        <taxon>Castilleja</taxon>
    </lineage>
</organism>
<comment type="caution">
    <text evidence="2">The sequence shown here is derived from an EMBL/GenBank/DDBJ whole genome shotgun (WGS) entry which is preliminary data.</text>
</comment>
<name>A0ABD3DA73_9LAMI</name>